<gene>
    <name evidence="2" type="ORF">AAG570_004648</name>
</gene>
<protein>
    <submittedName>
        <fullName evidence="2">Uncharacterized protein</fullName>
    </submittedName>
</protein>
<feature type="compositionally biased region" description="Polar residues" evidence="1">
    <location>
        <begin position="31"/>
        <end position="46"/>
    </location>
</feature>
<evidence type="ECO:0000313" key="3">
    <source>
        <dbReference type="Proteomes" id="UP001558652"/>
    </source>
</evidence>
<keyword evidence="3" id="KW-1185">Reference proteome</keyword>
<name>A0ABD0Y1F8_9HEMI</name>
<dbReference type="EMBL" id="JBFDAA010000016">
    <property type="protein sequence ID" value="KAL1117322.1"/>
    <property type="molecule type" value="Genomic_DNA"/>
</dbReference>
<sequence>MASKRQNMFYENKKQEMTEIGEPRTPLRALSVNTFRTPECLSSSFSTEEKGSRGRRSLSLPSTPKAIGEFLSANDFEQVAPGKAAFSKETCYRLFSEGGMVVESTIQQIKGPDGVVVRSPDYHAIGPGFDSLRERWDGSQKGKWTFLFWDRVEDRLISEWLSPGYYQLLRLNQLVSVYEGNCTFGVPETVGHVLLECRKYGDLRREYVREMGALELDKMVGKERYENFVLLVAEILENAVGGVEKRDIDMLEPAKFFSDLPAMRDLKMEHIKSMISTSMVVI</sequence>
<dbReference type="AlphaFoldDB" id="A0ABD0Y1F8"/>
<dbReference type="Proteomes" id="UP001558652">
    <property type="component" value="Unassembled WGS sequence"/>
</dbReference>
<reference evidence="2 3" key="1">
    <citation type="submission" date="2024-07" db="EMBL/GenBank/DDBJ databases">
        <title>Chromosome-level genome assembly of the water stick insect Ranatra chinensis (Heteroptera: Nepidae).</title>
        <authorList>
            <person name="Liu X."/>
        </authorList>
    </citation>
    <scope>NUCLEOTIDE SEQUENCE [LARGE SCALE GENOMIC DNA]</scope>
    <source>
        <strain evidence="2">Cailab_2021Rc</strain>
        <tissue evidence="2">Muscle</tissue>
    </source>
</reference>
<comment type="caution">
    <text evidence="2">The sequence shown here is derived from an EMBL/GenBank/DDBJ whole genome shotgun (WGS) entry which is preliminary data.</text>
</comment>
<feature type="region of interest" description="Disordered" evidence="1">
    <location>
        <begin position="1"/>
        <end position="61"/>
    </location>
</feature>
<evidence type="ECO:0000313" key="2">
    <source>
        <dbReference type="EMBL" id="KAL1117322.1"/>
    </source>
</evidence>
<accession>A0ABD0Y1F8</accession>
<organism evidence="2 3">
    <name type="scientific">Ranatra chinensis</name>
    <dbReference type="NCBI Taxonomy" id="642074"/>
    <lineage>
        <taxon>Eukaryota</taxon>
        <taxon>Metazoa</taxon>
        <taxon>Ecdysozoa</taxon>
        <taxon>Arthropoda</taxon>
        <taxon>Hexapoda</taxon>
        <taxon>Insecta</taxon>
        <taxon>Pterygota</taxon>
        <taxon>Neoptera</taxon>
        <taxon>Paraneoptera</taxon>
        <taxon>Hemiptera</taxon>
        <taxon>Heteroptera</taxon>
        <taxon>Panheteroptera</taxon>
        <taxon>Nepomorpha</taxon>
        <taxon>Nepidae</taxon>
        <taxon>Ranatrinae</taxon>
        <taxon>Ranatra</taxon>
    </lineage>
</organism>
<proteinExistence type="predicted"/>
<evidence type="ECO:0000256" key="1">
    <source>
        <dbReference type="SAM" id="MobiDB-lite"/>
    </source>
</evidence>